<evidence type="ECO:0000313" key="3">
    <source>
        <dbReference type="Proteomes" id="UP001195483"/>
    </source>
</evidence>
<proteinExistence type="predicted"/>
<evidence type="ECO:0000256" key="1">
    <source>
        <dbReference type="SAM" id="MobiDB-lite"/>
    </source>
</evidence>
<feature type="region of interest" description="Disordered" evidence="1">
    <location>
        <begin position="31"/>
        <end position="75"/>
    </location>
</feature>
<reference evidence="2" key="2">
    <citation type="journal article" date="2021" name="Genome Biol. Evol.">
        <title>Developing a high-quality reference genome for a parasitic bivalve with doubly uniparental inheritance (Bivalvia: Unionida).</title>
        <authorList>
            <person name="Smith C.H."/>
        </authorList>
    </citation>
    <scope>NUCLEOTIDE SEQUENCE</scope>
    <source>
        <strain evidence="2">CHS0354</strain>
        <tissue evidence="2">Mantle</tissue>
    </source>
</reference>
<reference evidence="2" key="1">
    <citation type="journal article" date="2021" name="Genome Biol. Evol.">
        <title>A High-Quality Reference Genome for a Parasitic Bivalve with Doubly Uniparental Inheritance (Bivalvia: Unionida).</title>
        <authorList>
            <person name="Smith C.H."/>
        </authorList>
    </citation>
    <scope>NUCLEOTIDE SEQUENCE</scope>
    <source>
        <strain evidence="2">CHS0354</strain>
    </source>
</reference>
<organism evidence="2 3">
    <name type="scientific">Potamilus streckersoni</name>
    <dbReference type="NCBI Taxonomy" id="2493646"/>
    <lineage>
        <taxon>Eukaryota</taxon>
        <taxon>Metazoa</taxon>
        <taxon>Spiralia</taxon>
        <taxon>Lophotrochozoa</taxon>
        <taxon>Mollusca</taxon>
        <taxon>Bivalvia</taxon>
        <taxon>Autobranchia</taxon>
        <taxon>Heteroconchia</taxon>
        <taxon>Palaeoheterodonta</taxon>
        <taxon>Unionida</taxon>
        <taxon>Unionoidea</taxon>
        <taxon>Unionidae</taxon>
        <taxon>Ambleminae</taxon>
        <taxon>Lampsilini</taxon>
        <taxon>Potamilus</taxon>
    </lineage>
</organism>
<reference evidence="2" key="3">
    <citation type="submission" date="2023-05" db="EMBL/GenBank/DDBJ databases">
        <authorList>
            <person name="Smith C.H."/>
        </authorList>
    </citation>
    <scope>NUCLEOTIDE SEQUENCE</scope>
    <source>
        <strain evidence="2">CHS0354</strain>
        <tissue evidence="2">Mantle</tissue>
    </source>
</reference>
<name>A0AAE0VQ57_9BIVA</name>
<feature type="compositionally biased region" description="Basic and acidic residues" evidence="1">
    <location>
        <begin position="50"/>
        <end position="74"/>
    </location>
</feature>
<sequence length="133" mass="14920">MNKDCSFPAHNNFKYEKIVYDKPLINYDGNSLQNGQHLKDSADLPVDTASEPKDGCSSHSGEGNEHTSETRSDIYDTSAKTDSVLEMGFCRKDVCLAFKELNKKGLSSPTANQILDIIFDDQDRRLFSKSQNH</sequence>
<accession>A0AAE0VQ57</accession>
<gene>
    <name evidence="2" type="ORF">CHS0354_034266</name>
</gene>
<dbReference type="Proteomes" id="UP001195483">
    <property type="component" value="Unassembled WGS sequence"/>
</dbReference>
<dbReference type="EMBL" id="JAEAOA010002006">
    <property type="protein sequence ID" value="KAK3585137.1"/>
    <property type="molecule type" value="Genomic_DNA"/>
</dbReference>
<keyword evidence="3" id="KW-1185">Reference proteome</keyword>
<protein>
    <submittedName>
        <fullName evidence="2">Uncharacterized protein</fullName>
    </submittedName>
</protein>
<comment type="caution">
    <text evidence="2">The sequence shown here is derived from an EMBL/GenBank/DDBJ whole genome shotgun (WGS) entry which is preliminary data.</text>
</comment>
<evidence type="ECO:0000313" key="2">
    <source>
        <dbReference type="EMBL" id="KAK3585137.1"/>
    </source>
</evidence>
<dbReference type="AlphaFoldDB" id="A0AAE0VQ57"/>